<proteinExistence type="predicted"/>
<dbReference type="RefSeq" id="WP_013468290.1">
    <property type="nucleotide sequence ID" value="NC_014804.1"/>
</dbReference>
<dbReference type="Proteomes" id="UP000007478">
    <property type="component" value="Chromosome"/>
</dbReference>
<dbReference type="PROSITE" id="PS00018">
    <property type="entry name" value="EF_HAND_1"/>
    <property type="match status" value="1"/>
</dbReference>
<keyword evidence="4" id="KW-1185">Reference proteome</keyword>
<keyword evidence="1" id="KW-0677">Repeat</keyword>
<dbReference type="Pfam" id="PF00432">
    <property type="entry name" value="Prenyltrans"/>
    <property type="match status" value="2"/>
</dbReference>
<dbReference type="KEGG" id="tba:TERMP_02020"/>
<dbReference type="InterPro" id="IPR001330">
    <property type="entry name" value="Prenyltrans"/>
</dbReference>
<dbReference type="EMBL" id="CP002372">
    <property type="protein sequence ID" value="ADT84994.1"/>
    <property type="molecule type" value="Genomic_DNA"/>
</dbReference>
<name>F0LLG5_THEBM</name>
<gene>
    <name evidence="3" type="ordered locus">TERMP_02020</name>
</gene>
<dbReference type="CDD" id="cd00688">
    <property type="entry name" value="ISOPREN_C2_like"/>
    <property type="match status" value="2"/>
</dbReference>
<dbReference type="GO" id="GO:0003824">
    <property type="term" value="F:catalytic activity"/>
    <property type="evidence" value="ECO:0007669"/>
    <property type="project" value="InterPro"/>
</dbReference>
<feature type="domain" description="Prenyltransferase alpha-alpha toroid" evidence="2">
    <location>
        <begin position="284"/>
        <end position="395"/>
    </location>
</feature>
<dbReference type="OrthoDB" id="86043at2157"/>
<dbReference type="GeneID" id="10042335"/>
<dbReference type="eggNOG" id="arCOG03396">
    <property type="taxonomic scope" value="Archaea"/>
</dbReference>
<sequence>MKKRALSLMLVIFIITSYGLVGAKPILDGSVEFLTKTKNLANTTQEISLVLLALTSAQGKVDYNLIENITYIANILVSWQNPDGGWGYFKGSVSNVVDTSYAVIALSKVLHLYEKGTPEYSKIFHALDDGISFLLSSYSGSGWGYVPKTEPEFYPTVMAIWALGENGFRVDHPYIKRSLSYIANVEEYGIDKYKALALELLAFKSVGKDIDTNLVGEIKKALESENLSVSDRALLTYALVDYEDVNFDVAKALLILESLKKGQSTFYWSDEPKLFSQAHLFEASSYAALSFALISDKLSQGLENPFKTSCEALKSAQNPDGGWSYYYGFPSNEKATYYTLKALKLCYFRDPSIEKGLKWVRAKYEEDKLIARKNKEIYSPYVYALLTLLEFNMLNETEKDENIKLIESIQLDTGKWGDFLGPQPYDTALAIKALLALGVPSNSTEIQRAKNWLLSISKTGWGTYVDTGFYSYMLPPEVSVTLEVLEALAPISTKDELEPHLKWLLEQRTEDGGWANIREHYLIGVFQYKEKPTIELTIRAAELLAEFGYDYREDVLNWLMDKKHGGLWGDTVVDSALATQFLSQFKFIPKINLYDVIRLIPEQKFYVVYTDDRNLTAQQIKASIDKLFETNTTVEKFQGFGDANYIVLSDFGEFNIKDYNPYVKLEVDNETIHINGEEYSIKNTVVLIPGKTETGYILFVFYEKGLDDVVAKIFDSGLVKYLKGDALVVTYKDKNHDGVVDLDELTVKFLR</sequence>
<dbReference type="PATRIC" id="fig|391623.17.peg.2017"/>
<evidence type="ECO:0000259" key="2">
    <source>
        <dbReference type="Pfam" id="PF00432"/>
    </source>
</evidence>
<evidence type="ECO:0000313" key="3">
    <source>
        <dbReference type="EMBL" id="ADT84994.1"/>
    </source>
</evidence>
<dbReference type="HOGENOM" id="CLU_372862_0_0_2"/>
<dbReference type="InterPro" id="IPR018247">
    <property type="entry name" value="EF_Hand_1_Ca_BS"/>
</dbReference>
<evidence type="ECO:0000313" key="4">
    <source>
        <dbReference type="Proteomes" id="UP000007478"/>
    </source>
</evidence>
<dbReference type="Gene3D" id="1.50.10.20">
    <property type="match status" value="3"/>
</dbReference>
<accession>F0LLG5</accession>
<reference evidence="3 4" key="1">
    <citation type="journal article" date="2011" name="J. Bacteriol.">
        <title>Complete genome sequence of the hyperthermophilic, piezophilic, heterotrophic, and carboxydotrophic archaeon Thermococcus barophilus MP.</title>
        <authorList>
            <person name="Vannier P."/>
            <person name="Marteinsson V.T."/>
            <person name="Fridjonsson O.H."/>
            <person name="Oger P."/>
            <person name="Jebbar M."/>
        </authorList>
    </citation>
    <scope>NUCLEOTIDE SEQUENCE [LARGE SCALE GENOMIC DNA]</scope>
    <source>
        <strain evidence="4">DSM 11836 / MP</strain>
    </source>
</reference>
<dbReference type="InterPro" id="IPR008930">
    <property type="entry name" value="Terpenoid_cyclase/PrenylTrfase"/>
</dbReference>
<feature type="domain" description="Prenyltransferase alpha-alpha toroid" evidence="2">
    <location>
        <begin position="70"/>
        <end position="109"/>
    </location>
</feature>
<dbReference type="AlphaFoldDB" id="F0LLG5"/>
<organism evidence="3 4">
    <name type="scientific">Thermococcus barophilus (strain DSM 11836 / MP)</name>
    <dbReference type="NCBI Taxonomy" id="391623"/>
    <lineage>
        <taxon>Archaea</taxon>
        <taxon>Methanobacteriati</taxon>
        <taxon>Methanobacteriota</taxon>
        <taxon>Thermococci</taxon>
        <taxon>Thermococcales</taxon>
        <taxon>Thermococcaceae</taxon>
        <taxon>Thermococcus</taxon>
    </lineage>
</organism>
<dbReference type="SUPFAM" id="SSF48239">
    <property type="entry name" value="Terpenoid cyclases/Protein prenyltransferases"/>
    <property type="match status" value="3"/>
</dbReference>
<protein>
    <recommendedName>
        <fullName evidence="2">Prenyltransferase alpha-alpha toroid domain-containing protein</fullName>
    </recommendedName>
</protein>
<evidence type="ECO:0000256" key="1">
    <source>
        <dbReference type="ARBA" id="ARBA00022737"/>
    </source>
</evidence>